<proteinExistence type="predicted"/>
<dbReference type="PANTHER" id="PTHR34107">
    <property type="entry name" value="SLL0198 PROTEIN-RELATED"/>
    <property type="match status" value="1"/>
</dbReference>
<dbReference type="Pfam" id="PF05685">
    <property type="entry name" value="Uma2"/>
    <property type="match status" value="1"/>
</dbReference>
<reference evidence="2 3" key="1">
    <citation type="submission" date="2019-05" db="EMBL/GenBank/DDBJ databases">
        <authorList>
            <consortium name="Science for Life Laboratories"/>
        </authorList>
    </citation>
    <scope>NUCLEOTIDE SEQUENCE [LARGE SCALE GENOMIC DNA]</scope>
    <source>
        <strain evidence="2">Soil9</strain>
    </source>
</reference>
<feature type="domain" description="Putative restriction endonuclease" evidence="1">
    <location>
        <begin position="13"/>
        <end position="180"/>
    </location>
</feature>
<dbReference type="PANTHER" id="PTHR34107:SF1">
    <property type="entry name" value="SLL0198 PROTEIN"/>
    <property type="match status" value="1"/>
</dbReference>
<gene>
    <name evidence="2" type="ORF">SOIL9_65510</name>
</gene>
<keyword evidence="3" id="KW-1185">Reference proteome</keyword>
<dbReference type="Gene3D" id="3.90.1570.10">
    <property type="entry name" value="tt1808, chain A"/>
    <property type="match status" value="1"/>
</dbReference>
<accession>A0A6P2CQI6</accession>
<dbReference type="AlphaFoldDB" id="A0A6P2CQI6"/>
<evidence type="ECO:0000313" key="2">
    <source>
        <dbReference type="EMBL" id="VTR91163.1"/>
    </source>
</evidence>
<dbReference type="InterPro" id="IPR011335">
    <property type="entry name" value="Restrct_endonuc-II-like"/>
</dbReference>
<organism evidence="2 3">
    <name type="scientific">Gemmata massiliana</name>
    <dbReference type="NCBI Taxonomy" id="1210884"/>
    <lineage>
        <taxon>Bacteria</taxon>
        <taxon>Pseudomonadati</taxon>
        <taxon>Planctomycetota</taxon>
        <taxon>Planctomycetia</taxon>
        <taxon>Gemmatales</taxon>
        <taxon>Gemmataceae</taxon>
        <taxon>Gemmata</taxon>
    </lineage>
</organism>
<dbReference type="KEGG" id="gms:SOIL9_65510"/>
<dbReference type="RefSeq" id="WP_162666200.1">
    <property type="nucleotide sequence ID" value="NZ_LR593886.1"/>
</dbReference>
<evidence type="ECO:0000313" key="3">
    <source>
        <dbReference type="Proteomes" id="UP000464178"/>
    </source>
</evidence>
<dbReference type="Proteomes" id="UP000464178">
    <property type="component" value="Chromosome"/>
</dbReference>
<evidence type="ECO:0000259" key="1">
    <source>
        <dbReference type="Pfam" id="PF05685"/>
    </source>
</evidence>
<dbReference type="InterPro" id="IPR012296">
    <property type="entry name" value="Nuclease_put_TT1808"/>
</dbReference>
<sequence>MTNNAIPAVLEPEDLLTMPEGDHYELIDGRLKEKEMGAESDKVALRIGGRLDQFCLQTKSGVAFGSQTGFRCFPNQPKMVRKPDAAVVVAGRFPNDKWPKGDIALVPDLVVEAVSTHDTYEEVAVKVAEFKSVGVRLIWVISPETRTVLVRRANGTCEELGEAGTLSGEDVLPGFTCAVADLFV</sequence>
<dbReference type="SUPFAM" id="SSF52980">
    <property type="entry name" value="Restriction endonuclease-like"/>
    <property type="match status" value="1"/>
</dbReference>
<name>A0A6P2CQI6_9BACT</name>
<protein>
    <recommendedName>
        <fullName evidence="1">Putative restriction endonuclease domain-containing protein</fullName>
    </recommendedName>
</protein>
<dbReference type="CDD" id="cd06260">
    <property type="entry name" value="DUF820-like"/>
    <property type="match status" value="1"/>
</dbReference>
<dbReference type="EMBL" id="LR593886">
    <property type="protein sequence ID" value="VTR91163.1"/>
    <property type="molecule type" value="Genomic_DNA"/>
</dbReference>
<dbReference type="InterPro" id="IPR008538">
    <property type="entry name" value="Uma2"/>
</dbReference>